<evidence type="ECO:0000256" key="5">
    <source>
        <dbReference type="ARBA" id="ARBA00012280"/>
    </source>
</evidence>
<evidence type="ECO:0000256" key="4">
    <source>
        <dbReference type="ARBA" id="ARBA00011301"/>
    </source>
</evidence>
<keyword evidence="13" id="KW-1185">Reference proteome</keyword>
<dbReference type="InterPro" id="IPR031717">
    <property type="entry name" value="ODO-1/KGD_C"/>
</dbReference>
<evidence type="ECO:0000256" key="7">
    <source>
        <dbReference type="ARBA" id="ARBA00023002"/>
    </source>
</evidence>
<evidence type="ECO:0000256" key="6">
    <source>
        <dbReference type="ARBA" id="ARBA00013321"/>
    </source>
</evidence>
<dbReference type="InterPro" id="IPR005475">
    <property type="entry name" value="Transketolase-like_Pyr-bd"/>
</dbReference>
<dbReference type="NCBIfam" id="TIGR00239">
    <property type="entry name" value="2oxo_dh_E1"/>
    <property type="match status" value="1"/>
</dbReference>
<dbReference type="Pfam" id="PF16870">
    <property type="entry name" value="OxoGdeHyase_C"/>
    <property type="match status" value="1"/>
</dbReference>
<dbReference type="PANTHER" id="PTHR23152:SF4">
    <property type="entry name" value="2-OXOADIPATE DEHYDROGENASE COMPLEX COMPONENT E1"/>
    <property type="match status" value="1"/>
</dbReference>
<evidence type="ECO:0000256" key="1">
    <source>
        <dbReference type="ARBA" id="ARBA00001964"/>
    </source>
</evidence>
<dbReference type="Gene3D" id="3.40.50.12470">
    <property type="match status" value="1"/>
</dbReference>
<gene>
    <name evidence="12" type="ORF">Bandiella_00745</name>
</gene>
<dbReference type="Gene3D" id="3.40.50.11610">
    <property type="entry name" value="Multifunctional 2-oxoglutarate metabolism enzyme, C-terminal domain"/>
    <property type="match status" value="1"/>
</dbReference>
<comment type="subunit">
    <text evidence="4">Homodimer. Part of the 2-oxoglutarate dehydrogenase (OGDH) complex composed of E1 (2-oxoglutarate dehydrogenase), E2 (dihydrolipoamide succinyltransferase) and E3 (dihydrolipoamide dehydrogenase); the complex contains multiple copies of the three enzymatic components (E1, E2 and E3).</text>
</comment>
<dbReference type="EC" id="1.2.4.2" evidence="5"/>
<dbReference type="RefSeq" id="WP_323733356.1">
    <property type="nucleotide sequence ID" value="NZ_CP110820.1"/>
</dbReference>
<evidence type="ECO:0000313" key="12">
    <source>
        <dbReference type="EMBL" id="WPX96628.1"/>
    </source>
</evidence>
<evidence type="ECO:0000259" key="11">
    <source>
        <dbReference type="SMART" id="SM00861"/>
    </source>
</evidence>
<reference evidence="12 13" key="1">
    <citation type="submission" date="2022-11" db="EMBL/GenBank/DDBJ databases">
        <title>Host association and intracellularity evolved multiple times independently in the Rickettsiales.</title>
        <authorList>
            <person name="Castelli M."/>
            <person name="Nardi T."/>
            <person name="Gammuto L."/>
            <person name="Bellinzona G."/>
            <person name="Sabaneyeva E."/>
            <person name="Potekhin A."/>
            <person name="Serra V."/>
            <person name="Petroni G."/>
            <person name="Sassera D."/>
        </authorList>
    </citation>
    <scope>NUCLEOTIDE SEQUENCE [LARGE SCALE GENOMIC DNA]</scope>
    <source>
        <strain evidence="12 13">NDG2</strain>
    </source>
</reference>
<feature type="domain" description="Transketolase-like pyrimidine-binding" evidence="11">
    <location>
        <begin position="598"/>
        <end position="790"/>
    </location>
</feature>
<dbReference type="PANTHER" id="PTHR23152">
    <property type="entry name" value="2-OXOGLUTARATE DEHYDROGENASE"/>
    <property type="match status" value="1"/>
</dbReference>
<keyword evidence="7" id="KW-0560">Oxidoreductase</keyword>
<evidence type="ECO:0000256" key="8">
    <source>
        <dbReference type="ARBA" id="ARBA00023052"/>
    </source>
</evidence>
<evidence type="ECO:0000256" key="10">
    <source>
        <dbReference type="ARBA" id="ARBA00030680"/>
    </source>
</evidence>
<proteinExistence type="inferred from homology"/>
<dbReference type="Pfam" id="PF00676">
    <property type="entry name" value="E1_dh"/>
    <property type="match status" value="1"/>
</dbReference>
<dbReference type="Gene3D" id="3.40.50.970">
    <property type="match status" value="1"/>
</dbReference>
<dbReference type="Gene3D" id="1.10.287.1150">
    <property type="entry name" value="TPP helical domain"/>
    <property type="match status" value="1"/>
</dbReference>
<evidence type="ECO:0000256" key="2">
    <source>
        <dbReference type="ARBA" id="ARBA00003906"/>
    </source>
</evidence>
<dbReference type="InterPro" id="IPR001017">
    <property type="entry name" value="DH_E1"/>
</dbReference>
<dbReference type="CDD" id="cd02016">
    <property type="entry name" value="TPP_E1_OGDC_like"/>
    <property type="match status" value="1"/>
</dbReference>
<comment type="similarity">
    <text evidence="3">Belongs to the alpha-ketoglutarate dehydrogenase family.</text>
</comment>
<evidence type="ECO:0000256" key="3">
    <source>
        <dbReference type="ARBA" id="ARBA00006936"/>
    </source>
</evidence>
<dbReference type="EMBL" id="CP110820">
    <property type="protein sequence ID" value="WPX96628.1"/>
    <property type="molecule type" value="Genomic_DNA"/>
</dbReference>
<keyword evidence="8" id="KW-0786">Thiamine pyrophosphate</keyword>
<dbReference type="SUPFAM" id="SSF52518">
    <property type="entry name" value="Thiamin diphosphate-binding fold (THDP-binding)"/>
    <property type="match status" value="2"/>
</dbReference>
<dbReference type="NCBIfam" id="NF008907">
    <property type="entry name" value="PRK12270.1"/>
    <property type="match status" value="1"/>
</dbReference>
<dbReference type="Proteomes" id="UP001327219">
    <property type="component" value="Chromosome"/>
</dbReference>
<dbReference type="SMART" id="SM00861">
    <property type="entry name" value="Transket_pyr"/>
    <property type="match status" value="1"/>
</dbReference>
<accession>A0ABZ0UPJ7</accession>
<evidence type="ECO:0000313" key="13">
    <source>
        <dbReference type="Proteomes" id="UP001327219"/>
    </source>
</evidence>
<dbReference type="Pfam" id="PF16078">
    <property type="entry name" value="2-oxogl_dehyd_N"/>
    <property type="match status" value="1"/>
</dbReference>
<dbReference type="Pfam" id="PF02779">
    <property type="entry name" value="Transket_pyr"/>
    <property type="match status" value="1"/>
</dbReference>
<comment type="cofactor">
    <cofactor evidence="1">
        <name>thiamine diphosphate</name>
        <dbReference type="ChEBI" id="CHEBI:58937"/>
    </cofactor>
</comment>
<dbReference type="InterPro" id="IPR011603">
    <property type="entry name" value="2oxoglutarate_DH_E1"/>
</dbReference>
<dbReference type="InterPro" id="IPR029061">
    <property type="entry name" value="THDP-binding"/>
</dbReference>
<dbReference type="InterPro" id="IPR042179">
    <property type="entry name" value="KGD_C_sf"/>
</dbReference>
<dbReference type="InterPro" id="IPR032106">
    <property type="entry name" value="2-oxogl_dehyd_N"/>
</dbReference>
<organism evidence="12 13">
    <name type="scientific">Candidatus Bandiella euplotis</name>
    <dbReference type="NCBI Taxonomy" id="1664265"/>
    <lineage>
        <taxon>Bacteria</taxon>
        <taxon>Pseudomonadati</taxon>
        <taxon>Pseudomonadota</taxon>
        <taxon>Alphaproteobacteria</taxon>
        <taxon>Rickettsiales</taxon>
        <taxon>Candidatus Midichloriaceae</taxon>
        <taxon>Candidatus Bandiella</taxon>
    </lineage>
</organism>
<protein>
    <recommendedName>
        <fullName evidence="6">2-oxoglutarate dehydrogenase E1 component</fullName>
        <ecNumber evidence="5">1.2.4.2</ecNumber>
    </recommendedName>
    <alternativeName>
        <fullName evidence="10">Alpha-ketoglutarate dehydrogenase</fullName>
    </alternativeName>
</protein>
<evidence type="ECO:0000256" key="9">
    <source>
        <dbReference type="ARBA" id="ARBA00023152"/>
    </source>
</evidence>
<sequence>MFDPLLFSQNVIFIEELYNKYLHDPQSVDESWRQYFSQVGEDNGDFTQYFIGPSWLKRKEKIVGYKEKTVSTQKEKFPPIPTSSDANLSFKVAKLIEAFRAYGHMAAKIDPLEVRESKLPLELEHTKYGIKKEDLEQIAYIDGAFGCNEMKINELYKTLLRTYSGRFGVEFIHMENLEEREWLRSKIENAAGIINFDKSKKVKILSSLIEVEMFEGYLHTKFPGAKRFSIEGAESNIIAIEEVIKTSAKNNVVEAVFGMAHRGRLSVLAKIMKKPYRALFSEFKGGIFIPDSLNLPGDVKYHLSASVDVEIEDKKIHLTLTPNPSHLELVNPVVSGRVRAKQDSIKDVDKKRVMGVLLHGDAAFSGQGSVMESLAISNVKAYNTGGAVHIVTNNQIGFTTTSDDGRSSRYCTDIAKMIAAPIFHVSGDDPEAVAYVSEIAAEYRLKFKKDVFIDVVGYRKYGHNESDEPMFTQPKMYSIIHQHKSPSEIYSERLLSLGEITKEEINQIKGKFKEFLDKEFEFSDTYKAEKADWLQGVWSGFDEFLTDKNSKVVTAVDKMQLKSLATVLSSVPNNFKANPKVERVLKNRKEMLDKEDGIDWGMGETLAYATLLQDGYNVRITGEDVERGTFSHRHAVVVDQENESKYAPLQNLGGSANFEIHNSILSELAVMGFEYGYSYSSPNTLVIWEAQYGDFANSAQMMIDQYVASGKDKWLRMNGLVLLLPHGYAGDGPEHSSARLERYLQLCANDNMTVANCTTPASIFHLLRRHMHRNYRSPLVIMTPKSLLRHKLAVSKLEDFAKNSCFNAVLSDDLQVSSVKKVIFCSGKVYYDLFEEREKRQRKDIALVRLEQLYPYPQEEITVQLKKYKGAKQIIWCQEEHKNMGAWSYIKLRFDETVRIEYVGRDESASPSAGYGKLHLKELNTFLNKAFE</sequence>
<comment type="function">
    <text evidence="2">E1 component of the 2-oxoglutarate dehydrogenase (OGDH) complex which catalyzes the decarboxylation of 2-oxoglutarate, the first step in the conversion of 2-oxoglutarate to succinyl-CoA and CO(2).</text>
</comment>
<keyword evidence="9" id="KW-0324">Glycolysis</keyword>
<name>A0ABZ0UPJ7_9RICK</name>
<dbReference type="PIRSF" id="PIRSF000157">
    <property type="entry name" value="Oxoglu_dh_E1"/>
    <property type="match status" value="1"/>
</dbReference>
<dbReference type="NCBIfam" id="NF006914">
    <property type="entry name" value="PRK09404.1"/>
    <property type="match status" value="1"/>
</dbReference>